<accession>A0AAD7W7L7</accession>
<dbReference type="Proteomes" id="UP001221898">
    <property type="component" value="Unassembled WGS sequence"/>
</dbReference>
<name>A0AAD7W7L7_9TELE</name>
<organism evidence="2 3">
    <name type="scientific">Aldrovandia affinis</name>
    <dbReference type="NCBI Taxonomy" id="143900"/>
    <lineage>
        <taxon>Eukaryota</taxon>
        <taxon>Metazoa</taxon>
        <taxon>Chordata</taxon>
        <taxon>Craniata</taxon>
        <taxon>Vertebrata</taxon>
        <taxon>Euteleostomi</taxon>
        <taxon>Actinopterygii</taxon>
        <taxon>Neopterygii</taxon>
        <taxon>Teleostei</taxon>
        <taxon>Notacanthiformes</taxon>
        <taxon>Halosauridae</taxon>
        <taxon>Aldrovandia</taxon>
    </lineage>
</organism>
<protein>
    <submittedName>
        <fullName evidence="2">Uncharacterized protein</fullName>
    </submittedName>
</protein>
<comment type="caution">
    <text evidence="2">The sequence shown here is derived from an EMBL/GenBank/DDBJ whole genome shotgun (WGS) entry which is preliminary data.</text>
</comment>
<evidence type="ECO:0000313" key="3">
    <source>
        <dbReference type="Proteomes" id="UP001221898"/>
    </source>
</evidence>
<keyword evidence="3" id="KW-1185">Reference proteome</keyword>
<sequence>MMGSIRVKSNTLAPGKQRVFESPGREMPRTIELPMTRMVVVGSVGGGMMRQTGGRGSRGDSGRQGTSHSVSVRGKSSRHDVRFSGSTDRRISAGCKGAIMKREQRKRVFKVLVSNVSFSPNKLGVRELLPNSERLPELPGEFVDFDTRQKSGQLDETFLGQGLESEASDELATGHSYREDSLKNMLSDKDPMLGSASAPFHLLDNDDANFPIAGSTVLGLEEMSEPPSGRCVAGCQLTHSASLRGRKGKGKRKRKRKRKR</sequence>
<gene>
    <name evidence="2" type="ORF">AAFF_G00174500</name>
</gene>
<evidence type="ECO:0000313" key="2">
    <source>
        <dbReference type="EMBL" id="KAJ8386353.1"/>
    </source>
</evidence>
<reference evidence="2" key="1">
    <citation type="journal article" date="2023" name="Science">
        <title>Genome structures resolve the early diversification of teleost fishes.</title>
        <authorList>
            <person name="Parey E."/>
            <person name="Louis A."/>
            <person name="Montfort J."/>
            <person name="Bouchez O."/>
            <person name="Roques C."/>
            <person name="Iampietro C."/>
            <person name="Lluch J."/>
            <person name="Castinel A."/>
            <person name="Donnadieu C."/>
            <person name="Desvignes T."/>
            <person name="Floi Bucao C."/>
            <person name="Jouanno E."/>
            <person name="Wen M."/>
            <person name="Mejri S."/>
            <person name="Dirks R."/>
            <person name="Jansen H."/>
            <person name="Henkel C."/>
            <person name="Chen W.J."/>
            <person name="Zahm M."/>
            <person name="Cabau C."/>
            <person name="Klopp C."/>
            <person name="Thompson A.W."/>
            <person name="Robinson-Rechavi M."/>
            <person name="Braasch I."/>
            <person name="Lecointre G."/>
            <person name="Bobe J."/>
            <person name="Postlethwait J.H."/>
            <person name="Berthelot C."/>
            <person name="Roest Crollius H."/>
            <person name="Guiguen Y."/>
        </authorList>
    </citation>
    <scope>NUCLEOTIDE SEQUENCE</scope>
    <source>
        <strain evidence="2">NC1722</strain>
    </source>
</reference>
<feature type="region of interest" description="Disordered" evidence="1">
    <location>
        <begin position="236"/>
        <end position="260"/>
    </location>
</feature>
<dbReference type="AlphaFoldDB" id="A0AAD7W7L7"/>
<feature type="compositionally biased region" description="Basic and acidic residues" evidence="1">
    <location>
        <begin position="77"/>
        <end position="88"/>
    </location>
</feature>
<evidence type="ECO:0000256" key="1">
    <source>
        <dbReference type="SAM" id="MobiDB-lite"/>
    </source>
</evidence>
<feature type="compositionally biased region" description="Basic residues" evidence="1">
    <location>
        <begin position="244"/>
        <end position="260"/>
    </location>
</feature>
<feature type="region of interest" description="Disordered" evidence="1">
    <location>
        <begin position="45"/>
        <end position="88"/>
    </location>
</feature>
<feature type="compositionally biased region" description="Gly residues" evidence="1">
    <location>
        <begin position="45"/>
        <end position="56"/>
    </location>
</feature>
<dbReference type="EMBL" id="JAINUG010000230">
    <property type="protein sequence ID" value="KAJ8386353.1"/>
    <property type="molecule type" value="Genomic_DNA"/>
</dbReference>
<feature type="region of interest" description="Disordered" evidence="1">
    <location>
        <begin position="1"/>
        <end position="23"/>
    </location>
</feature>
<proteinExistence type="predicted"/>